<evidence type="ECO:0000256" key="1">
    <source>
        <dbReference type="SAM" id="MobiDB-lite"/>
    </source>
</evidence>
<proteinExistence type="predicted"/>
<feature type="compositionally biased region" description="Polar residues" evidence="1">
    <location>
        <begin position="125"/>
        <end position="169"/>
    </location>
</feature>
<protein>
    <recommendedName>
        <fullName evidence="4">Retrotransposon gag domain-containing protein</fullName>
    </recommendedName>
</protein>
<feature type="compositionally biased region" description="Polar residues" evidence="1">
    <location>
        <begin position="13"/>
        <end position="23"/>
    </location>
</feature>
<feature type="region of interest" description="Disordered" evidence="1">
    <location>
        <begin position="1"/>
        <end position="23"/>
    </location>
</feature>
<keyword evidence="3" id="KW-1185">Reference proteome</keyword>
<feature type="region of interest" description="Disordered" evidence="1">
    <location>
        <begin position="67"/>
        <end position="216"/>
    </location>
</feature>
<evidence type="ECO:0000313" key="2">
    <source>
        <dbReference type="EMBL" id="KAF9439987.1"/>
    </source>
</evidence>
<dbReference type="EMBL" id="MU153046">
    <property type="protein sequence ID" value="KAF9439987.1"/>
    <property type="molecule type" value="Genomic_DNA"/>
</dbReference>
<feature type="compositionally biased region" description="Low complexity" evidence="1">
    <location>
        <begin position="77"/>
        <end position="89"/>
    </location>
</feature>
<feature type="compositionally biased region" description="Low complexity" evidence="1">
    <location>
        <begin position="171"/>
        <end position="191"/>
    </location>
</feature>
<organism evidence="2 3">
    <name type="scientific">Macrolepiota fuliginosa MF-IS2</name>
    <dbReference type="NCBI Taxonomy" id="1400762"/>
    <lineage>
        <taxon>Eukaryota</taxon>
        <taxon>Fungi</taxon>
        <taxon>Dikarya</taxon>
        <taxon>Basidiomycota</taxon>
        <taxon>Agaricomycotina</taxon>
        <taxon>Agaricomycetes</taxon>
        <taxon>Agaricomycetidae</taxon>
        <taxon>Agaricales</taxon>
        <taxon>Agaricineae</taxon>
        <taxon>Agaricaceae</taxon>
        <taxon>Macrolepiota</taxon>
    </lineage>
</organism>
<comment type="caution">
    <text evidence="2">The sequence shown here is derived from an EMBL/GenBank/DDBJ whole genome shotgun (WGS) entry which is preliminary data.</text>
</comment>
<evidence type="ECO:0008006" key="4">
    <source>
        <dbReference type="Google" id="ProtNLM"/>
    </source>
</evidence>
<feature type="compositionally biased region" description="Polar residues" evidence="1">
    <location>
        <begin position="90"/>
        <end position="105"/>
    </location>
</feature>
<feature type="compositionally biased region" description="Low complexity" evidence="1">
    <location>
        <begin position="106"/>
        <end position="120"/>
    </location>
</feature>
<feature type="compositionally biased region" description="Pro residues" evidence="1">
    <location>
        <begin position="192"/>
        <end position="203"/>
    </location>
</feature>
<accession>A0A9P6BUZ1</accession>
<gene>
    <name evidence="2" type="ORF">P691DRAFT_768484</name>
</gene>
<dbReference type="Proteomes" id="UP000807342">
    <property type="component" value="Unassembled WGS sequence"/>
</dbReference>
<dbReference type="AlphaFoldDB" id="A0A9P6BUZ1"/>
<name>A0A9P6BUZ1_9AGAR</name>
<evidence type="ECO:0000313" key="3">
    <source>
        <dbReference type="Proteomes" id="UP000807342"/>
    </source>
</evidence>
<sequence>MPLTTSHSKETSGLHSASSDVEIPTSSAPLAELPSYHLTPYLEPLEVLPPATSHILLGHSSESDNITLRSSRSISVPAASATQQQTPTTGHTEQTVSPSSPEINKSPSLSSEEVTPSSSPALNIPTHTSPLTWPLISSSSPTSTQMRPTNVNPSTSTIAMIPNTSSRLQGPQPILNPSQNPQQLPAPQQNPLNPPNPPNPLPMAQPQTAKPPKINPFKGDPCHFQTFQDELRLIFDGYSTAFQDAQGNTDDRKKIIYALQNMTDRNAAGFRNGFMKKHWDNTNNHYDYGSWTNFNNILEENFKPKIEAMQAIECLKHAQLDPKTTDVAVFNQTFTYLLNQAGITNDQHHTQLYINTIPDWIQQQIFLTTQTLDSYIAWQQDIANLINNFQKYKLCNSSSKSQTPISFYGDTLNDQKKKFIYRE</sequence>
<reference evidence="2" key="1">
    <citation type="submission" date="2020-11" db="EMBL/GenBank/DDBJ databases">
        <authorList>
            <consortium name="DOE Joint Genome Institute"/>
            <person name="Ahrendt S."/>
            <person name="Riley R."/>
            <person name="Andreopoulos W."/>
            <person name="Labutti K."/>
            <person name="Pangilinan J."/>
            <person name="Ruiz-Duenas F.J."/>
            <person name="Barrasa J.M."/>
            <person name="Sanchez-Garcia M."/>
            <person name="Camarero S."/>
            <person name="Miyauchi S."/>
            <person name="Serrano A."/>
            <person name="Linde D."/>
            <person name="Babiker R."/>
            <person name="Drula E."/>
            <person name="Ayuso-Fernandez I."/>
            <person name="Pacheco R."/>
            <person name="Padilla G."/>
            <person name="Ferreira P."/>
            <person name="Barriuso J."/>
            <person name="Kellner H."/>
            <person name="Castanera R."/>
            <person name="Alfaro M."/>
            <person name="Ramirez L."/>
            <person name="Pisabarro A.G."/>
            <person name="Kuo A."/>
            <person name="Tritt A."/>
            <person name="Lipzen A."/>
            <person name="He G."/>
            <person name="Yan M."/>
            <person name="Ng V."/>
            <person name="Cullen D."/>
            <person name="Martin F."/>
            <person name="Rosso M.-N."/>
            <person name="Henrissat B."/>
            <person name="Hibbett D."/>
            <person name="Martinez A.T."/>
            <person name="Grigoriev I.V."/>
        </authorList>
    </citation>
    <scope>NUCLEOTIDE SEQUENCE</scope>
    <source>
        <strain evidence="2">MF-IS2</strain>
    </source>
</reference>